<dbReference type="GO" id="GO:0042797">
    <property type="term" value="P:tRNA transcription by RNA polymerase III"/>
    <property type="evidence" value="ECO:0007669"/>
    <property type="project" value="TreeGrafter"/>
</dbReference>
<keyword evidence="2" id="KW-0240">DNA-directed RNA polymerase</keyword>
<protein>
    <submittedName>
        <fullName evidence="2">DNA-directed RNA polymerase III subunit Rpc5</fullName>
    </submittedName>
</protein>
<dbReference type="PANTHER" id="PTHR12069">
    <property type="entry name" value="DNA-DIRECTED RNA POLYMERASES III 80 KDA POLYPEPTIDE RNA POLYMERASE III SUBUNIT 5"/>
    <property type="match status" value="1"/>
</dbReference>
<dbReference type="STRING" id="35608.A0A2U1MRS0"/>
<accession>A0A2U1MRS0</accession>
<proteinExistence type="predicted"/>
<dbReference type="GO" id="GO:0005666">
    <property type="term" value="C:RNA polymerase III complex"/>
    <property type="evidence" value="ECO:0007669"/>
    <property type="project" value="TreeGrafter"/>
</dbReference>
<evidence type="ECO:0000256" key="1">
    <source>
        <dbReference type="SAM" id="MobiDB-lite"/>
    </source>
</evidence>
<organism evidence="2 3">
    <name type="scientific">Artemisia annua</name>
    <name type="common">Sweet wormwood</name>
    <dbReference type="NCBI Taxonomy" id="35608"/>
    <lineage>
        <taxon>Eukaryota</taxon>
        <taxon>Viridiplantae</taxon>
        <taxon>Streptophyta</taxon>
        <taxon>Embryophyta</taxon>
        <taxon>Tracheophyta</taxon>
        <taxon>Spermatophyta</taxon>
        <taxon>Magnoliopsida</taxon>
        <taxon>eudicotyledons</taxon>
        <taxon>Gunneridae</taxon>
        <taxon>Pentapetalae</taxon>
        <taxon>asterids</taxon>
        <taxon>campanulids</taxon>
        <taxon>Asterales</taxon>
        <taxon>Asteraceae</taxon>
        <taxon>Asteroideae</taxon>
        <taxon>Anthemideae</taxon>
        <taxon>Artemisiinae</taxon>
        <taxon>Artemisia</taxon>
    </lineage>
</organism>
<evidence type="ECO:0000313" key="2">
    <source>
        <dbReference type="EMBL" id="PWA63926.1"/>
    </source>
</evidence>
<feature type="region of interest" description="Disordered" evidence="1">
    <location>
        <begin position="1"/>
        <end position="40"/>
    </location>
</feature>
<dbReference type="EMBL" id="PKPP01004527">
    <property type="protein sequence ID" value="PWA63926.1"/>
    <property type="molecule type" value="Genomic_DNA"/>
</dbReference>
<evidence type="ECO:0000313" key="3">
    <source>
        <dbReference type="Proteomes" id="UP000245207"/>
    </source>
</evidence>
<keyword evidence="2" id="KW-0804">Transcription</keyword>
<comment type="caution">
    <text evidence="2">The sequence shown here is derived from an EMBL/GenBank/DDBJ whole genome shotgun (WGS) entry which is preliminary data.</text>
</comment>
<gene>
    <name evidence="2" type="ORF">CTI12_AA348880</name>
</gene>
<dbReference type="Proteomes" id="UP000245207">
    <property type="component" value="Unassembled WGS sequence"/>
</dbReference>
<dbReference type="OrthoDB" id="340681at2759"/>
<reference evidence="2 3" key="1">
    <citation type="journal article" date="2018" name="Mol. Plant">
        <title>The genome of Artemisia annua provides insight into the evolution of Asteraceae family and artemisinin biosynthesis.</title>
        <authorList>
            <person name="Shen Q."/>
            <person name="Zhang L."/>
            <person name="Liao Z."/>
            <person name="Wang S."/>
            <person name="Yan T."/>
            <person name="Shi P."/>
            <person name="Liu M."/>
            <person name="Fu X."/>
            <person name="Pan Q."/>
            <person name="Wang Y."/>
            <person name="Lv Z."/>
            <person name="Lu X."/>
            <person name="Zhang F."/>
            <person name="Jiang W."/>
            <person name="Ma Y."/>
            <person name="Chen M."/>
            <person name="Hao X."/>
            <person name="Li L."/>
            <person name="Tang Y."/>
            <person name="Lv G."/>
            <person name="Zhou Y."/>
            <person name="Sun X."/>
            <person name="Brodelius P.E."/>
            <person name="Rose J.K.C."/>
            <person name="Tang K."/>
        </authorList>
    </citation>
    <scope>NUCLEOTIDE SEQUENCE [LARGE SCALE GENOMIC DNA]</scope>
    <source>
        <strain evidence="3">cv. Huhao1</strain>
        <tissue evidence="2">Leaf</tissue>
    </source>
</reference>
<dbReference type="AlphaFoldDB" id="A0A2U1MRS0"/>
<dbReference type="Pfam" id="PF04801">
    <property type="entry name" value="RPC5"/>
    <property type="match status" value="1"/>
</dbReference>
<sequence length="147" mass="16855">MKHLQDLSKKSNTARDEEEQAIKQNSKKQSKLPGPVNEQNVDAKEQWISLEYHGETSRFSRGYLENMVAQQASQIQFNMSPSEYIDSFCPAIADKFKPKGPSRRLRLLNRVALTCYSKEIISGIYCSTSIFSSNTKTAEIEEFYMPF</sequence>
<keyword evidence="3" id="KW-1185">Reference proteome</keyword>
<dbReference type="InterPro" id="IPR006886">
    <property type="entry name" value="RNA_pol_III_Rpc5"/>
</dbReference>
<feature type="compositionally biased region" description="Basic and acidic residues" evidence="1">
    <location>
        <begin position="1"/>
        <end position="15"/>
    </location>
</feature>
<dbReference type="PANTHER" id="PTHR12069:SF0">
    <property type="entry name" value="DNA-DIRECTED RNA POLYMERASE III SUBUNIT RPC5"/>
    <property type="match status" value="1"/>
</dbReference>
<name>A0A2U1MRS0_ARTAN</name>